<feature type="repeat" description="RCC1" evidence="3">
    <location>
        <begin position="122"/>
        <end position="184"/>
    </location>
</feature>
<dbReference type="Gene3D" id="2.130.10.30">
    <property type="entry name" value="Regulator of chromosome condensation 1/beta-lactamase-inhibitor protein II"/>
    <property type="match status" value="1"/>
</dbReference>
<feature type="region of interest" description="Disordered" evidence="4">
    <location>
        <begin position="467"/>
        <end position="491"/>
    </location>
</feature>
<feature type="repeat" description="RCC1" evidence="3">
    <location>
        <begin position="367"/>
        <end position="424"/>
    </location>
</feature>
<sequence length="590" mass="63491">MVTKTTKTKATKRPVPSDDEGRDGGGRKRVKKGKAEVGQETGDAPKVETAEITETNGVEAAQPDATPAPPQTAPAPVPTPTAPRKSLNPLPSFPTPPPPPDSSPHSSPPPQPQNPNPTPNPSIPFIWGNGDMGQFGLGPDITGDIRKPRLHAFFEEACEEGKLGMGGVRRVEAGGMHSLVIDDEGKVWSWGINDNASLGRVTSGVPDPEREGGTIDSEILETNPMVVQALLDEEPEFRAVDVCAGDSISVALDASGQLRAWGSFRASDGLLGFERQADSAKHCFTPVSLPTIAKETFSQVACGTDHVLALTTSGRIWVWGNGQQGQLGRRIIERRKVNGLHPERLALRKIKVIGTGSYHSFAVDWKGVVYGWGLNSFRQTGVEEADDVIWEPREVEALNPKRLGGRRVVEISGGEHHTLFLLNDGTVYSVGRSDGGEVGLGEDYPVMEEKKEREEEEKVEIAIKRAKEKQKRKEKQEKAGEEPEEEIPDGPIQVNEYVATPTVVEFPSPGPVVAISAGTRHNLALMASGEVYSWGLGNSSQLGLGKDADGEDIELARTPQRVLSQKMNGWKVTGVSAGGQHCLLVGHQPL</sequence>
<dbReference type="OrthoDB" id="61110at2759"/>
<feature type="domain" description="RCC1-like" evidence="5">
    <location>
        <begin position="125"/>
        <end position="583"/>
    </location>
</feature>
<dbReference type="STRING" id="1314777.A0A165A856"/>
<dbReference type="InterPro" id="IPR058923">
    <property type="entry name" value="RCC1-like_dom"/>
</dbReference>
<dbReference type="SUPFAM" id="SSF50985">
    <property type="entry name" value="RCC1/BLIP-II"/>
    <property type="match status" value="1"/>
</dbReference>
<dbReference type="AlphaFoldDB" id="A0A165A856"/>
<evidence type="ECO:0000256" key="1">
    <source>
        <dbReference type="ARBA" id="ARBA00022658"/>
    </source>
</evidence>
<gene>
    <name evidence="6" type="ORF">SISNIDRAFT_404115</name>
</gene>
<feature type="repeat" description="RCC1" evidence="3">
    <location>
        <begin position="256"/>
        <end position="313"/>
    </location>
</feature>
<feature type="repeat" description="RCC1" evidence="3">
    <location>
        <begin position="314"/>
        <end position="366"/>
    </location>
</feature>
<feature type="compositionally biased region" description="Basic and acidic residues" evidence="4">
    <location>
        <begin position="33"/>
        <end position="49"/>
    </location>
</feature>
<feature type="region of interest" description="Disordered" evidence="4">
    <location>
        <begin position="1"/>
        <end position="127"/>
    </location>
</feature>
<dbReference type="EMBL" id="KV419395">
    <property type="protein sequence ID" value="KZS98606.1"/>
    <property type="molecule type" value="Genomic_DNA"/>
</dbReference>
<evidence type="ECO:0000259" key="5">
    <source>
        <dbReference type="Pfam" id="PF25390"/>
    </source>
</evidence>
<keyword evidence="2" id="KW-0677">Repeat</keyword>
<dbReference type="InterPro" id="IPR000408">
    <property type="entry name" value="Reg_chr_condens"/>
</dbReference>
<dbReference type="InterPro" id="IPR009091">
    <property type="entry name" value="RCC1/BLIP-II"/>
</dbReference>
<keyword evidence="1" id="KW-0344">Guanine-nucleotide releasing factor</keyword>
<feature type="compositionally biased region" description="Pro residues" evidence="4">
    <location>
        <begin position="66"/>
        <end position="81"/>
    </location>
</feature>
<organism evidence="6 7">
    <name type="scientific">Sistotremastrum niveocremeum HHB9708</name>
    <dbReference type="NCBI Taxonomy" id="1314777"/>
    <lineage>
        <taxon>Eukaryota</taxon>
        <taxon>Fungi</taxon>
        <taxon>Dikarya</taxon>
        <taxon>Basidiomycota</taxon>
        <taxon>Agaricomycotina</taxon>
        <taxon>Agaricomycetes</taxon>
        <taxon>Sistotremastrales</taxon>
        <taxon>Sistotremastraceae</taxon>
        <taxon>Sertulicium</taxon>
        <taxon>Sertulicium niveocremeum</taxon>
    </lineage>
</organism>
<evidence type="ECO:0000313" key="7">
    <source>
        <dbReference type="Proteomes" id="UP000076722"/>
    </source>
</evidence>
<dbReference type="GO" id="GO:0005085">
    <property type="term" value="F:guanyl-nucleotide exchange factor activity"/>
    <property type="evidence" value="ECO:0007669"/>
    <property type="project" value="TreeGrafter"/>
</dbReference>
<dbReference type="PROSITE" id="PS00626">
    <property type="entry name" value="RCC1_2"/>
    <property type="match status" value="2"/>
</dbReference>
<reference evidence="6 7" key="1">
    <citation type="journal article" date="2016" name="Mol. Biol. Evol.">
        <title>Comparative Genomics of Early-Diverging Mushroom-Forming Fungi Provides Insights into the Origins of Lignocellulose Decay Capabilities.</title>
        <authorList>
            <person name="Nagy L.G."/>
            <person name="Riley R."/>
            <person name="Tritt A."/>
            <person name="Adam C."/>
            <person name="Daum C."/>
            <person name="Floudas D."/>
            <person name="Sun H."/>
            <person name="Yadav J.S."/>
            <person name="Pangilinan J."/>
            <person name="Larsson K.H."/>
            <person name="Matsuura K."/>
            <person name="Barry K."/>
            <person name="Labutti K."/>
            <person name="Kuo R."/>
            <person name="Ohm R.A."/>
            <person name="Bhattacharya S.S."/>
            <person name="Shirouzu T."/>
            <person name="Yoshinaga Y."/>
            <person name="Martin F.M."/>
            <person name="Grigoriev I.V."/>
            <person name="Hibbett D.S."/>
        </authorList>
    </citation>
    <scope>NUCLEOTIDE SEQUENCE [LARGE SCALE GENOMIC DNA]</scope>
    <source>
        <strain evidence="6 7">HHB9708</strain>
    </source>
</reference>
<proteinExistence type="predicted"/>
<dbReference type="Pfam" id="PF25390">
    <property type="entry name" value="WD40_RLD"/>
    <property type="match status" value="1"/>
</dbReference>
<feature type="compositionally biased region" description="Pro residues" evidence="4">
    <location>
        <begin position="91"/>
        <end position="122"/>
    </location>
</feature>
<feature type="repeat" description="RCC1" evidence="3">
    <location>
        <begin position="185"/>
        <end position="255"/>
    </location>
</feature>
<feature type="repeat" description="RCC1" evidence="3">
    <location>
        <begin position="529"/>
        <end position="588"/>
    </location>
</feature>
<feature type="compositionally biased region" description="Basic residues" evidence="4">
    <location>
        <begin position="1"/>
        <end position="12"/>
    </location>
</feature>
<name>A0A165A856_9AGAM</name>
<dbReference type="PANTHER" id="PTHR45982">
    <property type="entry name" value="REGULATOR OF CHROMOSOME CONDENSATION"/>
    <property type="match status" value="1"/>
</dbReference>
<dbReference type="PRINTS" id="PR00633">
    <property type="entry name" value="RCCNDNSATION"/>
</dbReference>
<evidence type="ECO:0000256" key="2">
    <source>
        <dbReference type="ARBA" id="ARBA00022737"/>
    </source>
</evidence>
<protein>
    <submittedName>
        <fullName evidence="6">RCC1/BLIP-II protein</fullName>
    </submittedName>
</protein>
<evidence type="ECO:0000313" key="6">
    <source>
        <dbReference type="EMBL" id="KZS98606.1"/>
    </source>
</evidence>
<accession>A0A165A856</accession>
<dbReference type="PROSITE" id="PS50012">
    <property type="entry name" value="RCC1_3"/>
    <property type="match status" value="6"/>
</dbReference>
<keyword evidence="7" id="KW-1185">Reference proteome</keyword>
<dbReference type="GO" id="GO:0005737">
    <property type="term" value="C:cytoplasm"/>
    <property type="evidence" value="ECO:0007669"/>
    <property type="project" value="TreeGrafter"/>
</dbReference>
<dbReference type="InterPro" id="IPR051553">
    <property type="entry name" value="Ran_GTPase-activating"/>
</dbReference>
<dbReference type="PANTHER" id="PTHR45982:SF1">
    <property type="entry name" value="REGULATOR OF CHROMOSOME CONDENSATION"/>
    <property type="match status" value="1"/>
</dbReference>
<dbReference type="Proteomes" id="UP000076722">
    <property type="component" value="Unassembled WGS sequence"/>
</dbReference>
<evidence type="ECO:0000256" key="3">
    <source>
        <dbReference type="PROSITE-ProRule" id="PRU00235"/>
    </source>
</evidence>
<evidence type="ECO:0000256" key="4">
    <source>
        <dbReference type="SAM" id="MobiDB-lite"/>
    </source>
</evidence>